<evidence type="ECO:0000313" key="3">
    <source>
        <dbReference type="Proteomes" id="UP000606974"/>
    </source>
</evidence>
<dbReference type="InterPro" id="IPR029526">
    <property type="entry name" value="PGBD"/>
</dbReference>
<protein>
    <recommendedName>
        <fullName evidence="1">PiggyBac transposable element-derived protein domain-containing protein</fullName>
    </recommendedName>
</protein>
<sequence>PLLDNQWYKKVEPLATRFRNATTPQVYELPQNLSIDEQLVKFKGRSKHTIQMNSKAAGQGYKIYSLCSTDGYMIDFRFSSATEKLDFHALGHFTFYI</sequence>
<keyword evidence="3" id="KW-1185">Reference proteome</keyword>
<name>A0A8H7A4E3_9EURO</name>
<dbReference type="EMBL" id="JAACFV010002749">
    <property type="protein sequence ID" value="KAF7501968.1"/>
    <property type="molecule type" value="Genomic_DNA"/>
</dbReference>
<feature type="domain" description="PiggyBac transposable element-derived protein" evidence="1">
    <location>
        <begin position="8"/>
        <end position="80"/>
    </location>
</feature>
<gene>
    <name evidence="2" type="ORF">GJ744_006158</name>
</gene>
<comment type="caution">
    <text evidence="2">The sequence shown here is derived from an EMBL/GenBank/DDBJ whole genome shotgun (WGS) entry which is preliminary data.</text>
</comment>
<dbReference type="OrthoDB" id="3945399at2759"/>
<dbReference type="AlphaFoldDB" id="A0A8H7A4E3"/>
<reference evidence="2" key="1">
    <citation type="submission" date="2020-02" db="EMBL/GenBank/DDBJ databases">
        <authorList>
            <person name="Palmer J.M."/>
        </authorList>
    </citation>
    <scope>NUCLEOTIDE SEQUENCE</scope>
    <source>
        <strain evidence="2">EPUS1.4</strain>
        <tissue evidence="2">Thallus</tissue>
    </source>
</reference>
<evidence type="ECO:0000259" key="1">
    <source>
        <dbReference type="Pfam" id="PF13843"/>
    </source>
</evidence>
<dbReference type="Pfam" id="PF13843">
    <property type="entry name" value="DDE_Tnp_1_7"/>
    <property type="match status" value="1"/>
</dbReference>
<dbReference type="Proteomes" id="UP000606974">
    <property type="component" value="Unassembled WGS sequence"/>
</dbReference>
<proteinExistence type="predicted"/>
<organism evidence="2 3">
    <name type="scientific">Endocarpon pusillum</name>
    <dbReference type="NCBI Taxonomy" id="364733"/>
    <lineage>
        <taxon>Eukaryota</taxon>
        <taxon>Fungi</taxon>
        <taxon>Dikarya</taxon>
        <taxon>Ascomycota</taxon>
        <taxon>Pezizomycotina</taxon>
        <taxon>Eurotiomycetes</taxon>
        <taxon>Chaetothyriomycetidae</taxon>
        <taxon>Verrucariales</taxon>
        <taxon>Verrucariaceae</taxon>
        <taxon>Endocarpon</taxon>
    </lineage>
</organism>
<accession>A0A8H7A4E3</accession>
<evidence type="ECO:0000313" key="2">
    <source>
        <dbReference type="EMBL" id="KAF7501968.1"/>
    </source>
</evidence>
<feature type="non-terminal residue" evidence="2">
    <location>
        <position position="1"/>
    </location>
</feature>